<evidence type="ECO:0000256" key="2">
    <source>
        <dbReference type="ARBA" id="ARBA00022692"/>
    </source>
</evidence>
<protein>
    <submittedName>
        <fullName evidence="7">Aromatic acid/H+ symport family MFS transporter</fullName>
    </submittedName>
</protein>
<feature type="transmembrane region" description="Helical" evidence="5">
    <location>
        <begin position="101"/>
        <end position="123"/>
    </location>
</feature>
<proteinExistence type="predicted"/>
<dbReference type="GO" id="GO:0046943">
    <property type="term" value="F:carboxylic acid transmembrane transporter activity"/>
    <property type="evidence" value="ECO:0007669"/>
    <property type="project" value="TreeGrafter"/>
</dbReference>
<dbReference type="CDD" id="cd17365">
    <property type="entry name" value="MFS_PcaK_like"/>
    <property type="match status" value="1"/>
</dbReference>
<feature type="transmembrane region" description="Helical" evidence="5">
    <location>
        <begin position="158"/>
        <end position="181"/>
    </location>
</feature>
<dbReference type="AlphaFoldDB" id="A0A6L9XY01"/>
<gene>
    <name evidence="7" type="ORF">G3T36_10380</name>
</gene>
<keyword evidence="4 5" id="KW-0472">Membrane</keyword>
<feature type="transmembrane region" description="Helical" evidence="5">
    <location>
        <begin position="304"/>
        <end position="322"/>
    </location>
</feature>
<feature type="transmembrane region" description="Helical" evidence="5">
    <location>
        <begin position="328"/>
        <end position="352"/>
    </location>
</feature>
<feature type="transmembrane region" description="Helical" evidence="5">
    <location>
        <begin position="395"/>
        <end position="414"/>
    </location>
</feature>
<name>A0A6L9XY01_9MICO</name>
<comment type="subcellular location">
    <subcellularLocation>
        <location evidence="1">Cell membrane</location>
        <topology evidence="1">Multi-pass membrane protein</topology>
    </subcellularLocation>
</comment>
<dbReference type="InterPro" id="IPR036259">
    <property type="entry name" value="MFS_trans_sf"/>
</dbReference>
<dbReference type="PANTHER" id="PTHR23508:SF10">
    <property type="entry name" value="CARBOXYLIC ACID TRANSPORTER PROTEIN HOMOLOG"/>
    <property type="match status" value="1"/>
</dbReference>
<dbReference type="SUPFAM" id="SSF103473">
    <property type="entry name" value="MFS general substrate transporter"/>
    <property type="match status" value="1"/>
</dbReference>
<feature type="transmembrane region" description="Helical" evidence="5">
    <location>
        <begin position="236"/>
        <end position="257"/>
    </location>
</feature>
<accession>A0A6L9XY01</accession>
<comment type="caution">
    <text evidence="7">The sequence shown here is derived from an EMBL/GenBank/DDBJ whole genome shotgun (WGS) entry which is preliminary data.</text>
</comment>
<feature type="transmembrane region" description="Helical" evidence="5">
    <location>
        <begin position="364"/>
        <end position="389"/>
    </location>
</feature>
<evidence type="ECO:0000256" key="4">
    <source>
        <dbReference type="ARBA" id="ARBA00023136"/>
    </source>
</evidence>
<feature type="domain" description="Major facilitator superfamily (MFS) profile" evidence="6">
    <location>
        <begin position="32"/>
        <end position="419"/>
    </location>
</feature>
<evidence type="ECO:0000256" key="3">
    <source>
        <dbReference type="ARBA" id="ARBA00022989"/>
    </source>
</evidence>
<dbReference type="Gene3D" id="1.20.1250.20">
    <property type="entry name" value="MFS general substrate transporter like domains"/>
    <property type="match status" value="2"/>
</dbReference>
<sequence length="438" mass="45701">MHVYRTSENRVAHAAEQGGSMKNDVHSTGPWPTILCWAVVALDGFDLVVLGTVIPTLLSTGELGFDPAAVTIVATVGLIGVGLGAFLVGPLTDSYGRRRPLLACVLVFSICTLAIATAPSILVFGILRFVAGLGLGACLPTAIAYVGEHAPAGRSGRAVTLTMTGYHVGAVLTALLALVIIPDWRMMFIVGGVAGLVVLPLLWVALPESTAYLAGRPDPARRAPSGAPRELLHRRFLVLNIAIWSASFMGLLLVYGLNTWLPELMRAAGYDLGSSLAFLMVLNLGAVAGLILAGVVGDRFGIRRVAITWFLLAAVFLAVLSIRMDQIVILYLAVFITGVFVFSAQVLIYAYVTGAYPASVRGTALGFSAGIGRAGAIVGPLVAGGLVGLGIAYPWGFYAFSLAALIAVLALSAIPARRPVEDSAAPVSEVEVGRLAQE</sequence>
<evidence type="ECO:0000256" key="5">
    <source>
        <dbReference type="SAM" id="Phobius"/>
    </source>
</evidence>
<feature type="transmembrane region" description="Helical" evidence="5">
    <location>
        <begin position="69"/>
        <end position="89"/>
    </location>
</feature>
<evidence type="ECO:0000259" key="6">
    <source>
        <dbReference type="PROSITE" id="PS50850"/>
    </source>
</evidence>
<dbReference type="InterPro" id="IPR011701">
    <property type="entry name" value="MFS"/>
</dbReference>
<organism evidence="7 8">
    <name type="scientific">Leifsonia tongyongensis</name>
    <dbReference type="NCBI Taxonomy" id="1268043"/>
    <lineage>
        <taxon>Bacteria</taxon>
        <taxon>Bacillati</taxon>
        <taxon>Actinomycetota</taxon>
        <taxon>Actinomycetes</taxon>
        <taxon>Micrococcales</taxon>
        <taxon>Microbacteriaceae</taxon>
        <taxon>Leifsonia</taxon>
    </lineage>
</organism>
<feature type="transmembrane region" description="Helical" evidence="5">
    <location>
        <begin position="277"/>
        <end position="297"/>
    </location>
</feature>
<keyword evidence="2 5" id="KW-0812">Transmembrane</keyword>
<dbReference type="GO" id="GO:0005886">
    <property type="term" value="C:plasma membrane"/>
    <property type="evidence" value="ECO:0007669"/>
    <property type="project" value="UniProtKB-SubCell"/>
</dbReference>
<keyword evidence="8" id="KW-1185">Reference proteome</keyword>
<feature type="transmembrane region" description="Helical" evidence="5">
    <location>
        <begin position="129"/>
        <end position="146"/>
    </location>
</feature>
<dbReference type="EMBL" id="JAAGWY010000002">
    <property type="protein sequence ID" value="NEN06283.1"/>
    <property type="molecule type" value="Genomic_DNA"/>
</dbReference>
<reference evidence="7 8" key="1">
    <citation type="journal article" date="2014" name="J. Microbiol.">
        <title>Diaminobutyricibacter tongyongensis gen. nov., sp. nov. and Homoserinibacter gongjuensis gen. nov., sp. nov. belong to the family Microbacteriaceae.</title>
        <authorList>
            <person name="Kim S.J."/>
            <person name="Ahn J.H."/>
            <person name="Weon H.Y."/>
            <person name="Hamada M."/>
            <person name="Suzuki K."/>
            <person name="Kwon S.W."/>
        </authorList>
    </citation>
    <scope>NUCLEOTIDE SEQUENCE [LARGE SCALE GENOMIC DNA]</scope>
    <source>
        <strain evidence="7 8">NBRC 108724</strain>
    </source>
</reference>
<dbReference type="Proteomes" id="UP000474967">
    <property type="component" value="Unassembled WGS sequence"/>
</dbReference>
<evidence type="ECO:0000313" key="8">
    <source>
        <dbReference type="Proteomes" id="UP000474967"/>
    </source>
</evidence>
<evidence type="ECO:0000313" key="7">
    <source>
        <dbReference type="EMBL" id="NEN06283.1"/>
    </source>
</evidence>
<dbReference type="PROSITE" id="PS50850">
    <property type="entry name" value="MFS"/>
    <property type="match status" value="1"/>
</dbReference>
<dbReference type="PANTHER" id="PTHR23508">
    <property type="entry name" value="CARBOXYLIC ACID TRANSPORTER PROTEIN HOMOLOG"/>
    <property type="match status" value="1"/>
</dbReference>
<feature type="transmembrane region" description="Helical" evidence="5">
    <location>
        <begin position="34"/>
        <end position="57"/>
    </location>
</feature>
<feature type="transmembrane region" description="Helical" evidence="5">
    <location>
        <begin position="187"/>
        <end position="206"/>
    </location>
</feature>
<dbReference type="InterPro" id="IPR020846">
    <property type="entry name" value="MFS_dom"/>
</dbReference>
<evidence type="ECO:0000256" key="1">
    <source>
        <dbReference type="ARBA" id="ARBA00004651"/>
    </source>
</evidence>
<dbReference type="Pfam" id="PF07690">
    <property type="entry name" value="MFS_1"/>
    <property type="match status" value="1"/>
</dbReference>
<keyword evidence="3 5" id="KW-1133">Transmembrane helix</keyword>